<evidence type="ECO:0000256" key="4">
    <source>
        <dbReference type="ARBA" id="ARBA00022741"/>
    </source>
</evidence>
<dbReference type="SMART" id="SM00184">
    <property type="entry name" value="RING"/>
    <property type="match status" value="1"/>
</dbReference>
<keyword evidence="17" id="KW-1185">Reference proteome</keyword>
<gene>
    <name evidence="16" type="ORF">N7496_003710</name>
</gene>
<organism evidence="16 17">
    <name type="scientific">Penicillium cataractarum</name>
    <dbReference type="NCBI Taxonomy" id="2100454"/>
    <lineage>
        <taxon>Eukaryota</taxon>
        <taxon>Fungi</taxon>
        <taxon>Dikarya</taxon>
        <taxon>Ascomycota</taxon>
        <taxon>Pezizomycotina</taxon>
        <taxon>Eurotiomycetes</taxon>
        <taxon>Eurotiomycetidae</taxon>
        <taxon>Eurotiales</taxon>
        <taxon>Aspergillaceae</taxon>
        <taxon>Penicillium</taxon>
    </lineage>
</organism>
<evidence type="ECO:0000256" key="2">
    <source>
        <dbReference type="ARBA" id="ARBA00007025"/>
    </source>
</evidence>
<evidence type="ECO:0000313" key="16">
    <source>
        <dbReference type="EMBL" id="KAJ5381282.1"/>
    </source>
</evidence>
<dbReference type="SMART" id="SM00910">
    <property type="entry name" value="HIRAN"/>
    <property type="match status" value="1"/>
</dbReference>
<dbReference type="GO" id="GO:0005524">
    <property type="term" value="F:ATP binding"/>
    <property type="evidence" value="ECO:0007669"/>
    <property type="project" value="UniProtKB-KW"/>
</dbReference>
<evidence type="ECO:0000256" key="9">
    <source>
        <dbReference type="ARBA" id="ARBA00022840"/>
    </source>
</evidence>
<dbReference type="Pfam" id="PF00176">
    <property type="entry name" value="SNF2-rel_dom"/>
    <property type="match status" value="1"/>
</dbReference>
<dbReference type="InterPro" id="IPR000330">
    <property type="entry name" value="SNF2_N"/>
</dbReference>
<dbReference type="InterPro" id="IPR014905">
    <property type="entry name" value="HIRAN"/>
</dbReference>
<keyword evidence="3" id="KW-0479">Metal-binding</keyword>
<dbReference type="GO" id="GO:0003676">
    <property type="term" value="F:nucleic acid binding"/>
    <property type="evidence" value="ECO:0007669"/>
    <property type="project" value="InterPro"/>
</dbReference>
<evidence type="ECO:0000256" key="1">
    <source>
        <dbReference type="ARBA" id="ARBA00004123"/>
    </source>
</evidence>
<dbReference type="SUPFAM" id="SSF57850">
    <property type="entry name" value="RING/U-box"/>
    <property type="match status" value="1"/>
</dbReference>
<dbReference type="SMART" id="SM00490">
    <property type="entry name" value="HELICc"/>
    <property type="match status" value="1"/>
</dbReference>
<dbReference type="PROSITE" id="PS51192">
    <property type="entry name" value="HELICASE_ATP_BIND_1"/>
    <property type="match status" value="1"/>
</dbReference>
<keyword evidence="4" id="KW-0547">Nucleotide-binding</keyword>
<reference evidence="16" key="2">
    <citation type="journal article" date="2023" name="IMA Fungus">
        <title>Comparative genomic study of the Penicillium genus elucidates a diverse pangenome and 15 lateral gene transfer events.</title>
        <authorList>
            <person name="Petersen C."/>
            <person name="Sorensen T."/>
            <person name="Nielsen M.R."/>
            <person name="Sondergaard T.E."/>
            <person name="Sorensen J.L."/>
            <person name="Fitzpatrick D.A."/>
            <person name="Frisvad J.C."/>
            <person name="Nielsen K.L."/>
        </authorList>
    </citation>
    <scope>NUCLEOTIDE SEQUENCE</scope>
    <source>
        <strain evidence="16">IBT 29864</strain>
    </source>
</reference>
<evidence type="ECO:0008006" key="18">
    <source>
        <dbReference type="Google" id="ProtNLM"/>
    </source>
</evidence>
<keyword evidence="6" id="KW-0378">Hydrolase</keyword>
<dbReference type="Gene3D" id="3.30.70.2330">
    <property type="match status" value="1"/>
</dbReference>
<dbReference type="AlphaFoldDB" id="A0A9W9VGM7"/>
<evidence type="ECO:0000256" key="10">
    <source>
        <dbReference type="ARBA" id="ARBA00023242"/>
    </source>
</evidence>
<evidence type="ECO:0000256" key="12">
    <source>
        <dbReference type="SAM" id="MobiDB-lite"/>
    </source>
</evidence>
<dbReference type="PANTHER" id="PTHR45626">
    <property type="entry name" value="TRANSCRIPTION TERMINATION FACTOR 2-RELATED"/>
    <property type="match status" value="1"/>
</dbReference>
<feature type="domain" description="Helicase ATP-binding" evidence="14">
    <location>
        <begin position="374"/>
        <end position="547"/>
    </location>
</feature>
<dbReference type="PROSITE" id="PS00518">
    <property type="entry name" value="ZF_RING_1"/>
    <property type="match status" value="1"/>
</dbReference>
<feature type="domain" description="RING-type" evidence="13">
    <location>
        <begin position="699"/>
        <end position="737"/>
    </location>
</feature>
<dbReference type="PROSITE" id="PS51194">
    <property type="entry name" value="HELICASE_CTER"/>
    <property type="match status" value="1"/>
</dbReference>
<dbReference type="GO" id="GO:0004386">
    <property type="term" value="F:helicase activity"/>
    <property type="evidence" value="ECO:0007669"/>
    <property type="project" value="UniProtKB-KW"/>
</dbReference>
<name>A0A9W9VGM7_9EURO</name>
<dbReference type="PANTHER" id="PTHR45626:SF11">
    <property type="entry name" value="FAMILY HELICASE, PUTATIVE (AFU_ORTHOLOGUE AFUA_5G06590)-RELATED"/>
    <property type="match status" value="1"/>
</dbReference>
<dbReference type="CDD" id="cd18008">
    <property type="entry name" value="DEXDc_SHPRH-like"/>
    <property type="match status" value="1"/>
</dbReference>
<dbReference type="GO" id="GO:0008270">
    <property type="term" value="F:zinc ion binding"/>
    <property type="evidence" value="ECO:0007669"/>
    <property type="project" value="UniProtKB-KW"/>
</dbReference>
<dbReference type="GO" id="GO:0006281">
    <property type="term" value="P:DNA repair"/>
    <property type="evidence" value="ECO:0007669"/>
    <property type="project" value="TreeGrafter"/>
</dbReference>
<feature type="compositionally biased region" description="Basic and acidic residues" evidence="12">
    <location>
        <begin position="226"/>
        <end position="246"/>
    </location>
</feature>
<dbReference type="Proteomes" id="UP001147782">
    <property type="component" value="Unassembled WGS sequence"/>
</dbReference>
<dbReference type="GO" id="GO:0008094">
    <property type="term" value="F:ATP-dependent activity, acting on DNA"/>
    <property type="evidence" value="ECO:0007669"/>
    <property type="project" value="TreeGrafter"/>
</dbReference>
<dbReference type="InterPro" id="IPR017907">
    <property type="entry name" value="Znf_RING_CS"/>
</dbReference>
<dbReference type="Gene3D" id="3.40.50.10810">
    <property type="entry name" value="Tandem AAA-ATPase domain"/>
    <property type="match status" value="1"/>
</dbReference>
<dbReference type="GO" id="GO:0016818">
    <property type="term" value="F:hydrolase activity, acting on acid anhydrides, in phosphorus-containing anhydrides"/>
    <property type="evidence" value="ECO:0007669"/>
    <property type="project" value="InterPro"/>
</dbReference>
<keyword evidence="7" id="KW-0347">Helicase</keyword>
<dbReference type="InterPro" id="IPR050628">
    <property type="entry name" value="SNF2_RAD54_helicase_TF"/>
</dbReference>
<dbReference type="InterPro" id="IPR049730">
    <property type="entry name" value="SNF2/RAD54-like_C"/>
</dbReference>
<feature type="domain" description="Helicase C-terminal" evidence="15">
    <location>
        <begin position="770"/>
        <end position="937"/>
    </location>
</feature>
<proteinExistence type="inferred from homology"/>
<evidence type="ECO:0000259" key="15">
    <source>
        <dbReference type="PROSITE" id="PS51194"/>
    </source>
</evidence>
<dbReference type="GO" id="GO:0005634">
    <property type="term" value="C:nucleus"/>
    <property type="evidence" value="ECO:0007669"/>
    <property type="project" value="UniProtKB-SubCell"/>
</dbReference>
<dbReference type="Pfam" id="PF08797">
    <property type="entry name" value="HIRAN"/>
    <property type="match status" value="1"/>
</dbReference>
<comment type="similarity">
    <text evidence="2">Belongs to the SNF2/RAD54 helicase family.</text>
</comment>
<keyword evidence="8" id="KW-0862">Zinc</keyword>
<accession>A0A9W9VGM7</accession>
<evidence type="ECO:0000256" key="3">
    <source>
        <dbReference type="ARBA" id="ARBA00022723"/>
    </source>
</evidence>
<sequence length="941" mass="104311">MTGYSGKRKSDAGSSSAPRFEVPESRASKLRKLIKPDPSATTTTGQRFGETVQYIPTESANIPAESIDRIPLSQVAGADEDDAQAEDLIQGSQGVDESSASSAILYGRIEGKIVGVRYYRGYATPGEHVVLKREPTNQYDRNAIRVDNVMGAQIGHIPRNLAAKLAPYMDSHDLSVEGVLTGRIGSFDCPVQLRLYGTSDPSLKDNLKKRMQQDKLPVKEFIEAEREQRRQEKQREQERKAAEKNARAMALGKAAQQWQQNENPAYANLSSATGLGESESLEELLQQSSSFNPREIGKVVESFGQKEAELEKMPMTPSPPGLSTELLPYQRQGLAWMINRESPSLPAPGSDAIVQLWKRDGAKFTNIATNYSTATEPPLASGGILADDMGLGKTIQIISLIMANPTPRTSASSKTTLILAPVGVMSNWRNQIQDHTHSETAPRVLIYHGSGKKESANLAQYDVVISSYGALAMEYQPNAKKPPAKGIFSVHWRRVVLDEGHTIRNPRSKGSLAASALRADSRWTLTGTPIINTLKDLYSQVRFLQMSGGLEDLSVFNSVLIRPLTNGDPEARLLLEALMGTICLRRRKDMSFINLRLPEMTSRVLRVKFHPHELEKYSAFQNEAKGALLELKDKEGNYSTLLEVILRLRQVCNHWALCKNRIDKLMGELEKHKVVPLTPENMKALQDMLQIQIESQEACAICLDNLELPVITACAHAFCRGCIEQVIERQHKCPLCRAGIKDNSTLVSPAVEMGEDAETAVADPNNPSSKIEALMKILTAQGQAPGTKTVLFSQWTSFLDLIEPHLEQRGIKFVRIDGKMQSVKRDNSINAFTNEPDCTVLLASLSVCSVGLNLVAANQVILSDSWWAPAIEDQAVDRVYRLGQKRETTVWRLVMENSIEERVLDIQERKRKLMLAAFRETAKKKAETTATRMADFETLLG</sequence>
<dbReference type="GeneID" id="81435818"/>
<dbReference type="SMART" id="SM00487">
    <property type="entry name" value="DEXDc"/>
    <property type="match status" value="1"/>
</dbReference>
<evidence type="ECO:0000256" key="5">
    <source>
        <dbReference type="ARBA" id="ARBA00022771"/>
    </source>
</evidence>
<evidence type="ECO:0000256" key="11">
    <source>
        <dbReference type="PROSITE-ProRule" id="PRU00175"/>
    </source>
</evidence>
<dbReference type="SUPFAM" id="SSF52540">
    <property type="entry name" value="P-loop containing nucleoside triphosphate hydrolases"/>
    <property type="match status" value="2"/>
</dbReference>
<dbReference type="InterPro" id="IPR014001">
    <property type="entry name" value="Helicase_ATP-bd"/>
</dbReference>
<evidence type="ECO:0000256" key="6">
    <source>
        <dbReference type="ARBA" id="ARBA00022801"/>
    </source>
</evidence>
<dbReference type="PROSITE" id="PS50089">
    <property type="entry name" value="ZF_RING_2"/>
    <property type="match status" value="1"/>
</dbReference>
<dbReference type="InterPro" id="IPR027417">
    <property type="entry name" value="P-loop_NTPase"/>
</dbReference>
<evidence type="ECO:0000313" key="17">
    <source>
        <dbReference type="Proteomes" id="UP001147782"/>
    </source>
</evidence>
<keyword evidence="10" id="KW-0539">Nucleus</keyword>
<protein>
    <recommendedName>
        <fullName evidence="18">SNF2 family helicase</fullName>
    </recommendedName>
</protein>
<dbReference type="Gene3D" id="3.40.50.300">
    <property type="entry name" value="P-loop containing nucleotide triphosphate hydrolases"/>
    <property type="match status" value="1"/>
</dbReference>
<dbReference type="EMBL" id="JAPZBS010000002">
    <property type="protein sequence ID" value="KAJ5381282.1"/>
    <property type="molecule type" value="Genomic_DNA"/>
</dbReference>
<dbReference type="OrthoDB" id="448448at2759"/>
<dbReference type="CDD" id="cd18793">
    <property type="entry name" value="SF2_C_SNF"/>
    <property type="match status" value="1"/>
</dbReference>
<dbReference type="Gene3D" id="3.30.40.10">
    <property type="entry name" value="Zinc/RING finger domain, C3HC4 (zinc finger)"/>
    <property type="match status" value="1"/>
</dbReference>
<evidence type="ECO:0000259" key="13">
    <source>
        <dbReference type="PROSITE" id="PS50089"/>
    </source>
</evidence>
<dbReference type="InterPro" id="IPR038718">
    <property type="entry name" value="SNF2-like_sf"/>
</dbReference>
<dbReference type="Pfam" id="PF13923">
    <property type="entry name" value="zf-C3HC4_2"/>
    <property type="match status" value="1"/>
</dbReference>
<feature type="region of interest" description="Disordered" evidence="12">
    <location>
        <begin position="226"/>
        <end position="258"/>
    </location>
</feature>
<reference evidence="16" key="1">
    <citation type="submission" date="2022-11" db="EMBL/GenBank/DDBJ databases">
        <authorList>
            <person name="Petersen C."/>
        </authorList>
    </citation>
    <scope>NUCLEOTIDE SEQUENCE</scope>
    <source>
        <strain evidence="16">IBT 29864</strain>
    </source>
</reference>
<dbReference type="InterPro" id="IPR013083">
    <property type="entry name" value="Znf_RING/FYVE/PHD"/>
</dbReference>
<comment type="subcellular location">
    <subcellularLocation>
        <location evidence="1">Nucleus</location>
    </subcellularLocation>
</comment>
<comment type="caution">
    <text evidence="16">The sequence shown here is derived from an EMBL/GenBank/DDBJ whole genome shotgun (WGS) entry which is preliminary data.</text>
</comment>
<keyword evidence="5 11" id="KW-0863">Zinc-finger</keyword>
<feature type="region of interest" description="Disordered" evidence="12">
    <location>
        <begin position="1"/>
        <end position="48"/>
    </location>
</feature>
<keyword evidence="9" id="KW-0067">ATP-binding</keyword>
<evidence type="ECO:0000256" key="7">
    <source>
        <dbReference type="ARBA" id="ARBA00022806"/>
    </source>
</evidence>
<evidence type="ECO:0000259" key="14">
    <source>
        <dbReference type="PROSITE" id="PS51192"/>
    </source>
</evidence>
<dbReference type="RefSeq" id="XP_056558853.1">
    <property type="nucleotide sequence ID" value="XM_056696641.1"/>
</dbReference>
<dbReference type="InterPro" id="IPR001650">
    <property type="entry name" value="Helicase_C-like"/>
</dbReference>
<dbReference type="Pfam" id="PF00271">
    <property type="entry name" value="Helicase_C"/>
    <property type="match status" value="1"/>
</dbReference>
<dbReference type="InterPro" id="IPR001841">
    <property type="entry name" value="Znf_RING"/>
</dbReference>
<evidence type="ECO:0000256" key="8">
    <source>
        <dbReference type="ARBA" id="ARBA00022833"/>
    </source>
</evidence>